<proteinExistence type="predicted"/>
<name>A0A376G9L6_9FLAO</name>
<dbReference type="PANTHER" id="PTHR12526">
    <property type="entry name" value="GLYCOSYLTRANSFERASE"/>
    <property type="match status" value="1"/>
</dbReference>
<dbReference type="Gene3D" id="3.40.50.2000">
    <property type="entry name" value="Glycogen Phosphorylase B"/>
    <property type="match status" value="2"/>
</dbReference>
<reference evidence="2 3" key="1">
    <citation type="submission" date="2018-06" db="EMBL/GenBank/DDBJ databases">
        <authorList>
            <consortium name="Pathogen Informatics"/>
            <person name="Doyle S."/>
        </authorList>
    </citation>
    <scope>NUCLEOTIDE SEQUENCE [LARGE SCALE GENOMIC DNA]</scope>
    <source>
        <strain evidence="2 3">NCTC13456</strain>
    </source>
</reference>
<dbReference type="GO" id="GO:0043750">
    <property type="term" value="F:phosphatidylinositol alpha-mannosyltransferase activity"/>
    <property type="evidence" value="ECO:0007669"/>
    <property type="project" value="UniProtKB-EC"/>
</dbReference>
<keyword evidence="2" id="KW-0808">Transferase</keyword>
<dbReference type="Pfam" id="PF00534">
    <property type="entry name" value="Glycos_transf_1"/>
    <property type="match status" value="1"/>
</dbReference>
<sequence length="185" mass="20875">MNLSNETKIVGNICSLTKQKDVKTFIDSAKVIIENYNEEIAFVIIGDGVLKDDLKEYSELKGLNDKVYFLGFRDNVDELLPELDVLLITSLTEGLPLSIYEAFASRVPIVSTKAGGISEVVKNNETGFVSEIKDVDDLAKKVILILLNDELRNNIIENAYQLVSTKFDLKNLEENYLNYYKTLNQ</sequence>
<dbReference type="InterPro" id="IPR001296">
    <property type="entry name" value="Glyco_trans_1"/>
</dbReference>
<accession>A0A376G9L6</accession>
<dbReference type="EC" id="2.4.1.345" evidence="2"/>
<protein>
    <submittedName>
        <fullName evidence="2">GDP-mannose-dependent alpha-(1-6)-phosphatidylinositol monomannoside mannosyltransferase</fullName>
        <ecNumber evidence="2">2.4.1.345</ecNumber>
    </submittedName>
</protein>
<dbReference type="EMBL" id="UFXS01000001">
    <property type="protein sequence ID" value="STD55497.1"/>
    <property type="molecule type" value="Genomic_DNA"/>
</dbReference>
<keyword evidence="2" id="KW-0328">Glycosyltransferase</keyword>
<organism evidence="2 3">
    <name type="scientific">Empedobacter falsenii</name>
    <dbReference type="NCBI Taxonomy" id="343874"/>
    <lineage>
        <taxon>Bacteria</taxon>
        <taxon>Pseudomonadati</taxon>
        <taxon>Bacteroidota</taxon>
        <taxon>Flavobacteriia</taxon>
        <taxon>Flavobacteriales</taxon>
        <taxon>Weeksellaceae</taxon>
        <taxon>Empedobacter</taxon>
    </lineage>
</organism>
<dbReference type="CDD" id="cd03801">
    <property type="entry name" value="GT4_PimA-like"/>
    <property type="match status" value="1"/>
</dbReference>
<dbReference type="AlphaFoldDB" id="A0A376G9L6"/>
<evidence type="ECO:0000313" key="3">
    <source>
        <dbReference type="Proteomes" id="UP000254737"/>
    </source>
</evidence>
<feature type="domain" description="Glycosyl transferase family 1" evidence="1">
    <location>
        <begin position="5"/>
        <end position="161"/>
    </location>
</feature>
<gene>
    <name evidence="2" type="primary">pimB</name>
    <name evidence="2" type="ORF">NCTC13456_01569</name>
</gene>
<dbReference type="Proteomes" id="UP000254737">
    <property type="component" value="Unassembled WGS sequence"/>
</dbReference>
<dbReference type="SUPFAM" id="SSF53756">
    <property type="entry name" value="UDP-Glycosyltransferase/glycogen phosphorylase"/>
    <property type="match status" value="1"/>
</dbReference>
<evidence type="ECO:0000259" key="1">
    <source>
        <dbReference type="Pfam" id="PF00534"/>
    </source>
</evidence>
<evidence type="ECO:0000313" key="2">
    <source>
        <dbReference type="EMBL" id="STD55497.1"/>
    </source>
</evidence>